<accession>A0A9P6YPB4</accession>
<dbReference type="PRINTS" id="PR01657">
    <property type="entry name" value="MCMFAMILY"/>
</dbReference>
<gene>
    <name evidence="19" type="ORF">G6F51_000395</name>
</gene>
<dbReference type="EMBL" id="JAANIT010000022">
    <property type="protein sequence ID" value="KAG1553757.1"/>
    <property type="molecule type" value="Genomic_DNA"/>
</dbReference>
<evidence type="ECO:0000256" key="16">
    <source>
        <dbReference type="ARBA" id="ARBA00074927"/>
    </source>
</evidence>
<dbReference type="InterPro" id="IPR041562">
    <property type="entry name" value="MCM_lid"/>
</dbReference>
<dbReference type="GO" id="GO:0008270">
    <property type="term" value="F:zinc ion binding"/>
    <property type="evidence" value="ECO:0007669"/>
    <property type="project" value="UniProtKB-KW"/>
</dbReference>
<keyword evidence="14" id="KW-0539">Nucleus</keyword>
<dbReference type="GO" id="GO:0000727">
    <property type="term" value="P:double-strand break repair via break-induced replication"/>
    <property type="evidence" value="ECO:0007669"/>
    <property type="project" value="TreeGrafter"/>
</dbReference>
<name>A0A9P6YPB4_RHIOR</name>
<dbReference type="Gene3D" id="3.30.1640.10">
    <property type="entry name" value="mini-chromosome maintenance (MCM) complex, chain A, domain 1"/>
    <property type="match status" value="1"/>
</dbReference>
<dbReference type="GO" id="GO:0043596">
    <property type="term" value="C:nuclear replication fork"/>
    <property type="evidence" value="ECO:0007669"/>
    <property type="project" value="UniProtKB-ARBA"/>
</dbReference>
<comment type="subcellular location">
    <subcellularLocation>
        <location evidence="1">Nucleus</location>
    </subcellularLocation>
</comment>
<dbReference type="OrthoDB" id="844at2759"/>
<evidence type="ECO:0000256" key="6">
    <source>
        <dbReference type="ARBA" id="ARBA00022723"/>
    </source>
</evidence>
<evidence type="ECO:0000256" key="11">
    <source>
        <dbReference type="ARBA" id="ARBA00022833"/>
    </source>
</evidence>
<dbReference type="Gene3D" id="2.20.28.10">
    <property type="match status" value="1"/>
</dbReference>
<dbReference type="Pfam" id="PF17855">
    <property type="entry name" value="MCM_lid"/>
    <property type="match status" value="1"/>
</dbReference>
<dbReference type="SUPFAM" id="SSF52540">
    <property type="entry name" value="P-loop containing nucleoside triphosphate hydrolases"/>
    <property type="match status" value="1"/>
</dbReference>
<evidence type="ECO:0000256" key="4">
    <source>
        <dbReference type="ARBA" id="ARBA00018925"/>
    </source>
</evidence>
<dbReference type="Pfam" id="PF12619">
    <property type="entry name" value="MCM2_N"/>
    <property type="match status" value="1"/>
</dbReference>
<evidence type="ECO:0000256" key="2">
    <source>
        <dbReference type="ARBA" id="ARBA00008010"/>
    </source>
</evidence>
<dbReference type="Proteomes" id="UP000717996">
    <property type="component" value="Unassembled WGS sequence"/>
</dbReference>
<dbReference type="PROSITE" id="PS50051">
    <property type="entry name" value="MCM_2"/>
    <property type="match status" value="1"/>
</dbReference>
<dbReference type="GO" id="GO:0042555">
    <property type="term" value="C:MCM complex"/>
    <property type="evidence" value="ECO:0007669"/>
    <property type="project" value="InterPro"/>
</dbReference>
<dbReference type="GO" id="GO:1902975">
    <property type="term" value="P:mitotic DNA replication initiation"/>
    <property type="evidence" value="ECO:0007669"/>
    <property type="project" value="TreeGrafter"/>
</dbReference>
<keyword evidence="9" id="KW-0378">Hydrolase</keyword>
<dbReference type="Pfam" id="PF17207">
    <property type="entry name" value="MCM_OB"/>
    <property type="match status" value="1"/>
</dbReference>
<keyword evidence="7" id="KW-0547">Nucleotide-binding</keyword>
<dbReference type="FunFam" id="3.40.50.300:FF:000138">
    <property type="entry name" value="DNA helicase"/>
    <property type="match status" value="1"/>
</dbReference>
<dbReference type="GO" id="GO:0043138">
    <property type="term" value="F:3'-5' DNA helicase activity"/>
    <property type="evidence" value="ECO:0007669"/>
    <property type="project" value="TreeGrafter"/>
</dbReference>
<dbReference type="InterPro" id="IPR018525">
    <property type="entry name" value="MCM_CS"/>
</dbReference>
<evidence type="ECO:0000256" key="8">
    <source>
        <dbReference type="ARBA" id="ARBA00022771"/>
    </source>
</evidence>
<organism evidence="19 20">
    <name type="scientific">Rhizopus oryzae</name>
    <name type="common">Mucormycosis agent</name>
    <name type="synonym">Rhizopus arrhizus var. delemar</name>
    <dbReference type="NCBI Taxonomy" id="64495"/>
    <lineage>
        <taxon>Eukaryota</taxon>
        <taxon>Fungi</taxon>
        <taxon>Fungi incertae sedis</taxon>
        <taxon>Mucoromycota</taxon>
        <taxon>Mucoromycotina</taxon>
        <taxon>Mucoromycetes</taxon>
        <taxon>Mucorales</taxon>
        <taxon>Mucorineae</taxon>
        <taxon>Rhizopodaceae</taxon>
        <taxon>Rhizopus</taxon>
    </lineage>
</organism>
<keyword evidence="15" id="KW-0131">Cell cycle</keyword>
<dbReference type="Pfam" id="PF23669">
    <property type="entry name" value="WHD_MCM2"/>
    <property type="match status" value="1"/>
</dbReference>
<dbReference type="PANTHER" id="PTHR11630">
    <property type="entry name" value="DNA REPLICATION LICENSING FACTOR MCM FAMILY MEMBER"/>
    <property type="match status" value="1"/>
</dbReference>
<dbReference type="GO" id="GO:0031261">
    <property type="term" value="C:DNA replication preinitiation complex"/>
    <property type="evidence" value="ECO:0007669"/>
    <property type="project" value="UniProtKB-ARBA"/>
</dbReference>
<evidence type="ECO:0000256" key="15">
    <source>
        <dbReference type="ARBA" id="ARBA00023306"/>
    </source>
</evidence>
<keyword evidence="13" id="KW-0238">DNA-binding</keyword>
<dbReference type="InterPro" id="IPR001208">
    <property type="entry name" value="MCM_dom"/>
</dbReference>
<keyword evidence="6" id="KW-0479">Metal-binding</keyword>
<dbReference type="InterPro" id="IPR031327">
    <property type="entry name" value="MCM"/>
</dbReference>
<dbReference type="GO" id="GO:0006279">
    <property type="term" value="P:premeiotic DNA replication"/>
    <property type="evidence" value="ECO:0007669"/>
    <property type="project" value="UniProtKB-ARBA"/>
</dbReference>
<evidence type="ECO:0000256" key="1">
    <source>
        <dbReference type="ARBA" id="ARBA00004123"/>
    </source>
</evidence>
<reference evidence="19" key="1">
    <citation type="journal article" date="2020" name="Microb. Genom.">
        <title>Genetic diversity of clinical and environmental Mucorales isolates obtained from an investigation of mucormycosis cases among solid organ transplant recipients.</title>
        <authorList>
            <person name="Nguyen M.H."/>
            <person name="Kaul D."/>
            <person name="Muto C."/>
            <person name="Cheng S.J."/>
            <person name="Richter R.A."/>
            <person name="Bruno V.M."/>
            <person name="Liu G."/>
            <person name="Beyhan S."/>
            <person name="Sundermann A.J."/>
            <person name="Mounaud S."/>
            <person name="Pasculle A.W."/>
            <person name="Nierman W.C."/>
            <person name="Driscoll E."/>
            <person name="Cumbie R."/>
            <person name="Clancy C.J."/>
            <person name="Dupont C.L."/>
        </authorList>
    </citation>
    <scope>NUCLEOTIDE SEQUENCE</scope>
    <source>
        <strain evidence="19">GL16</strain>
    </source>
</reference>
<dbReference type="Gene3D" id="3.40.50.300">
    <property type="entry name" value="P-loop containing nucleotide triphosphate hydrolases"/>
    <property type="match status" value="1"/>
</dbReference>
<evidence type="ECO:0000313" key="19">
    <source>
        <dbReference type="EMBL" id="KAG1553757.1"/>
    </source>
</evidence>
<evidence type="ECO:0000313" key="20">
    <source>
        <dbReference type="Proteomes" id="UP000717996"/>
    </source>
</evidence>
<protein>
    <recommendedName>
        <fullName evidence="4">DNA replication licensing factor MCM2</fullName>
        <ecNumber evidence="3">3.6.4.12</ecNumber>
    </recommendedName>
    <alternativeName>
        <fullName evidence="16">DNA replication licensing factor mcm2</fullName>
    </alternativeName>
</protein>
<dbReference type="SMART" id="SM00350">
    <property type="entry name" value="MCM"/>
    <property type="match status" value="1"/>
</dbReference>
<evidence type="ECO:0000256" key="14">
    <source>
        <dbReference type="ARBA" id="ARBA00023242"/>
    </source>
</evidence>
<dbReference type="GO" id="GO:0003697">
    <property type="term" value="F:single-stranded DNA binding"/>
    <property type="evidence" value="ECO:0007669"/>
    <property type="project" value="TreeGrafter"/>
</dbReference>
<evidence type="ECO:0000256" key="12">
    <source>
        <dbReference type="ARBA" id="ARBA00022840"/>
    </source>
</evidence>
<evidence type="ECO:0000256" key="7">
    <source>
        <dbReference type="ARBA" id="ARBA00022741"/>
    </source>
</evidence>
<evidence type="ECO:0000259" key="18">
    <source>
        <dbReference type="PROSITE" id="PS50051"/>
    </source>
</evidence>
<keyword evidence="8" id="KW-0863">Zinc-finger</keyword>
<keyword evidence="11" id="KW-0862">Zinc</keyword>
<keyword evidence="12" id="KW-0067">ATP-binding</keyword>
<sequence>MIREDNTDDGFQPVLTARKRKTKLHCRENTPLSGSQKRLKFKGKATDSEFTTSSTGICTTDETTVLNKITFDDYDLEYSSDDFDAPVVKRPFLGESTRSAVCITKSTSAAVESSTTASKTSINSPKPTKPVPTAFKPAASSVKSNFCPVPVDKATDIKEGSKKISKRVMIIKTTSNNQNERKRRRNSDTQNLPSEFNTQADASVLLPSSPVHFFSEQDRPDIVEEDIVDDGFGDENGSDDDGIDLFKNMEADYREDGSQDKYENEGVDDENYEPIDLAARQEVDRMLNRRDIEIRRREGRVAGAFIDGLDEADDTPASVAPIRRRRHIYDTEAIDEDDSGIPEMTLDDIRNVKDSSIDEWVHRESVRRSIKREFKDFLQTFMDEHGNSIYGERIRDMGERNAQSFEVNYEHLCDKKVVLGYFLSNSPIAMLKIFDEAAFEVTLMQFPEYELIHREIRVRITELPVKNSLRDLRQSQLNCLIRVSGVVTRRTGVFPQLKWVKYNCGKCSALLGPFYQDIHNEIKINTCPSCQSKGPFNVNMEQTVYRNYQKLTIQESPGTVPPGRLPRHREVICLWDLIDQAKPGEEIEVTGIYRNNFDASLSTKNGFPVFATIIEANHINKKENMFAAYRLTEDDKQQIFAMGKDKNIGKKIMKSIAPSIYGHESIKRAIALALFGGVPKNIQGKHMIRGDINILMLGDPGTAKSQFLKYVEKTAHRAVYTTGQGASAVGLTASVHKDPVTREWTLEGGALVLADRGVCLIDEFDKMNDADRTSIHEAMEQQSISISKAGIVTSLQARCSVLAAANPIRGRYNSAIPFSQNVELTEPILSRFDVLCVVKDLVDPDLDFTLATNVIASHIRSHPLHNESDTNFAQPTERDPDIIDQDLLRKYIMYAREKIHPKLQQVDEDKLSRLYSELRRESLASGSIPITVRHLESMIRLAEAHAKMHLREYVRSDDVNVAIKVALDSFISAQKHNMTKILRRRFNKYLNTPADYYETLISVLDTMFREKVRLYQLRHKGLPKSVDINVSEFETKARLSNINDIQSFLQSDALEKHHYILDPASGKITKHYHQSH</sequence>
<dbReference type="InterPro" id="IPR027417">
    <property type="entry name" value="P-loop_NTPase"/>
</dbReference>
<feature type="domain" description="MCM C-terminal AAA(+) ATPase" evidence="18">
    <location>
        <begin position="648"/>
        <end position="854"/>
    </location>
</feature>
<proteinExistence type="inferred from homology"/>
<feature type="region of interest" description="Disordered" evidence="17">
    <location>
        <begin position="170"/>
        <end position="194"/>
    </location>
</feature>
<dbReference type="InterPro" id="IPR033762">
    <property type="entry name" value="MCM_OB"/>
</dbReference>
<evidence type="ECO:0000256" key="17">
    <source>
        <dbReference type="SAM" id="MobiDB-lite"/>
    </source>
</evidence>
<dbReference type="GO" id="GO:0005524">
    <property type="term" value="F:ATP binding"/>
    <property type="evidence" value="ECO:0007669"/>
    <property type="project" value="UniProtKB-KW"/>
</dbReference>
<dbReference type="InterPro" id="IPR059098">
    <property type="entry name" value="WHD_MCM2"/>
</dbReference>
<dbReference type="InterPro" id="IPR012340">
    <property type="entry name" value="NA-bd_OB-fold"/>
</dbReference>
<dbReference type="Pfam" id="PF14551">
    <property type="entry name" value="MCM_N"/>
    <property type="match status" value="1"/>
</dbReference>
<evidence type="ECO:0000256" key="13">
    <source>
        <dbReference type="ARBA" id="ARBA00023125"/>
    </source>
</evidence>
<dbReference type="GO" id="GO:0017116">
    <property type="term" value="F:single-stranded DNA helicase activity"/>
    <property type="evidence" value="ECO:0007669"/>
    <property type="project" value="TreeGrafter"/>
</dbReference>
<evidence type="ECO:0000256" key="5">
    <source>
        <dbReference type="ARBA" id="ARBA00022705"/>
    </source>
</evidence>
<evidence type="ECO:0000256" key="9">
    <source>
        <dbReference type="ARBA" id="ARBA00022801"/>
    </source>
</evidence>
<dbReference type="Gene3D" id="2.40.50.140">
    <property type="entry name" value="Nucleic acid-binding proteins"/>
    <property type="match status" value="1"/>
</dbReference>
<dbReference type="PROSITE" id="PS00847">
    <property type="entry name" value="MCM_1"/>
    <property type="match status" value="1"/>
</dbReference>
<dbReference type="InterPro" id="IPR008045">
    <property type="entry name" value="MCM2"/>
</dbReference>
<evidence type="ECO:0000256" key="10">
    <source>
        <dbReference type="ARBA" id="ARBA00022806"/>
    </source>
</evidence>
<dbReference type="AlphaFoldDB" id="A0A9P6YPB4"/>
<dbReference type="GO" id="GO:0005656">
    <property type="term" value="C:nuclear pre-replicative complex"/>
    <property type="evidence" value="ECO:0007669"/>
    <property type="project" value="UniProtKB-ARBA"/>
</dbReference>
<dbReference type="EC" id="3.6.4.12" evidence="3"/>
<comment type="similarity">
    <text evidence="2">Belongs to the MCM family.</text>
</comment>
<keyword evidence="10" id="KW-0347">Helicase</keyword>
<evidence type="ECO:0000256" key="3">
    <source>
        <dbReference type="ARBA" id="ARBA00012551"/>
    </source>
</evidence>
<dbReference type="GO" id="GO:0016787">
    <property type="term" value="F:hydrolase activity"/>
    <property type="evidence" value="ECO:0007669"/>
    <property type="project" value="UniProtKB-KW"/>
</dbReference>
<dbReference type="Pfam" id="PF00493">
    <property type="entry name" value="MCM"/>
    <property type="match status" value="1"/>
</dbReference>
<dbReference type="SUPFAM" id="SSF50249">
    <property type="entry name" value="Nucleic acid-binding proteins"/>
    <property type="match status" value="1"/>
</dbReference>
<dbReference type="InterPro" id="IPR027925">
    <property type="entry name" value="MCM_N"/>
</dbReference>
<keyword evidence="5" id="KW-0235">DNA replication</keyword>
<dbReference type="PANTHER" id="PTHR11630:SF44">
    <property type="entry name" value="DNA REPLICATION LICENSING FACTOR MCM2"/>
    <property type="match status" value="1"/>
</dbReference>
<feature type="region of interest" description="Disordered" evidence="17">
    <location>
        <begin position="113"/>
        <end position="135"/>
    </location>
</feature>
<dbReference type="CDD" id="cd17753">
    <property type="entry name" value="MCM2"/>
    <property type="match status" value="1"/>
</dbReference>
<dbReference type="PRINTS" id="PR01658">
    <property type="entry name" value="MCMPROTEIN2"/>
</dbReference>
<dbReference type="FunFam" id="2.20.28.10:FF:000002">
    <property type="entry name" value="DNA helicase"/>
    <property type="match status" value="1"/>
</dbReference>
<comment type="caution">
    <text evidence="19">The sequence shown here is derived from an EMBL/GenBank/DDBJ whole genome shotgun (WGS) entry which is preliminary data.</text>
</comment>